<sequence length="301" mass="32388">MVGITRLAAVLSLGSAAAAFTIPEVDKNGNQVQIGFDPSAAFFVESVEKVDVKVYDPATLSAMGNLVAEPSNSTAAAAPSKRYIIGNDDRQAWTDGNYPYSSIGKIQWSNGVWCTGTLVGPRHVLTARHCTPINGEQVSIRFSPFFFDGETRYPGSQVTNIIWTGARDNDCDQGQDWALHILQDRIGEPRGYFGARTFNTDDMNKNFLYHVGYPGDRDNGNRPIKFSNGRAHSIGPCFGDSPVRTDIDAMGGQSGGPLWEYSGQGGRYVMGVLSTGGPSETAFASGQQMVNAVAAARNDFP</sequence>
<feature type="chain" id="PRO_5007293335" evidence="2">
    <location>
        <begin position="20"/>
        <end position="301"/>
    </location>
</feature>
<protein>
    <submittedName>
        <fullName evidence="4">Trypsin-like cysteine/serine peptidase domain-containing protein</fullName>
    </submittedName>
</protein>
<feature type="signal peptide" evidence="2">
    <location>
        <begin position="1"/>
        <end position="19"/>
    </location>
</feature>
<dbReference type="AlphaFoldDB" id="A0A136IYJ6"/>
<dbReference type="InParanoid" id="A0A136IYJ6"/>
<evidence type="ECO:0000256" key="2">
    <source>
        <dbReference type="SAM" id="SignalP"/>
    </source>
</evidence>
<dbReference type="EMBL" id="KQ964253">
    <property type="protein sequence ID" value="KXJ89977.1"/>
    <property type="molecule type" value="Genomic_DNA"/>
</dbReference>
<evidence type="ECO:0000313" key="4">
    <source>
        <dbReference type="EMBL" id="KXJ89977.1"/>
    </source>
</evidence>
<accession>A0A136IYJ6</accession>
<dbReference type="Proteomes" id="UP000070501">
    <property type="component" value="Unassembled WGS sequence"/>
</dbReference>
<name>A0A136IYJ6_9PEZI</name>
<evidence type="ECO:0000259" key="3">
    <source>
        <dbReference type="Pfam" id="PF00089"/>
    </source>
</evidence>
<evidence type="ECO:0000256" key="1">
    <source>
        <dbReference type="ARBA" id="ARBA00022729"/>
    </source>
</evidence>
<dbReference type="InterPro" id="IPR009003">
    <property type="entry name" value="Peptidase_S1_PA"/>
</dbReference>
<dbReference type="GO" id="GO:0006508">
    <property type="term" value="P:proteolysis"/>
    <property type="evidence" value="ECO:0007669"/>
    <property type="project" value="InterPro"/>
</dbReference>
<dbReference type="PANTHER" id="PTHR15462">
    <property type="entry name" value="SERINE PROTEASE"/>
    <property type="match status" value="1"/>
</dbReference>
<keyword evidence="5" id="KW-1185">Reference proteome</keyword>
<dbReference type="InterPro" id="IPR050966">
    <property type="entry name" value="Glutamyl_endopeptidase"/>
</dbReference>
<dbReference type="OrthoDB" id="10037376at2759"/>
<dbReference type="InterPro" id="IPR001254">
    <property type="entry name" value="Trypsin_dom"/>
</dbReference>
<feature type="domain" description="Peptidase S1" evidence="3">
    <location>
        <begin position="103"/>
        <end position="280"/>
    </location>
</feature>
<reference evidence="5" key="1">
    <citation type="submission" date="2016-02" db="EMBL/GenBank/DDBJ databases">
        <title>Draft genome sequence of Microdochium bolleyi, a fungal endophyte of beachgrass.</title>
        <authorList>
            <consortium name="DOE Joint Genome Institute"/>
            <person name="David A.S."/>
            <person name="May G."/>
            <person name="Haridas S."/>
            <person name="Lim J."/>
            <person name="Wang M."/>
            <person name="Labutti K."/>
            <person name="Lipzen A."/>
            <person name="Barry K."/>
            <person name="Grigoriev I.V."/>
        </authorList>
    </citation>
    <scope>NUCLEOTIDE SEQUENCE [LARGE SCALE GENOMIC DNA]</scope>
    <source>
        <strain evidence="5">J235TASD1</strain>
    </source>
</reference>
<dbReference type="InterPro" id="IPR043504">
    <property type="entry name" value="Peptidase_S1_PA_chymotrypsin"/>
</dbReference>
<dbReference type="STRING" id="196109.A0A136IYJ6"/>
<dbReference type="Pfam" id="PF00089">
    <property type="entry name" value="Trypsin"/>
    <property type="match status" value="1"/>
</dbReference>
<dbReference type="SUPFAM" id="SSF50494">
    <property type="entry name" value="Trypsin-like serine proteases"/>
    <property type="match status" value="1"/>
</dbReference>
<proteinExistence type="predicted"/>
<dbReference type="PANTHER" id="PTHR15462:SF8">
    <property type="entry name" value="SERINE PROTEASE"/>
    <property type="match status" value="1"/>
</dbReference>
<gene>
    <name evidence="4" type="ORF">Micbo1qcDRAFT_205602</name>
</gene>
<organism evidence="4 5">
    <name type="scientific">Microdochium bolleyi</name>
    <dbReference type="NCBI Taxonomy" id="196109"/>
    <lineage>
        <taxon>Eukaryota</taxon>
        <taxon>Fungi</taxon>
        <taxon>Dikarya</taxon>
        <taxon>Ascomycota</taxon>
        <taxon>Pezizomycotina</taxon>
        <taxon>Sordariomycetes</taxon>
        <taxon>Xylariomycetidae</taxon>
        <taxon>Xylariales</taxon>
        <taxon>Microdochiaceae</taxon>
        <taxon>Microdochium</taxon>
    </lineage>
</organism>
<keyword evidence="1 2" id="KW-0732">Signal</keyword>
<dbReference type="Gene3D" id="2.40.10.10">
    <property type="entry name" value="Trypsin-like serine proteases"/>
    <property type="match status" value="2"/>
</dbReference>
<evidence type="ECO:0000313" key="5">
    <source>
        <dbReference type="Proteomes" id="UP000070501"/>
    </source>
</evidence>
<dbReference type="GO" id="GO:0004252">
    <property type="term" value="F:serine-type endopeptidase activity"/>
    <property type="evidence" value="ECO:0007669"/>
    <property type="project" value="InterPro"/>
</dbReference>